<feature type="compositionally biased region" description="Basic and acidic residues" evidence="1">
    <location>
        <begin position="63"/>
        <end position="76"/>
    </location>
</feature>
<comment type="caution">
    <text evidence="2">The sequence shown here is derived from an EMBL/GenBank/DDBJ whole genome shotgun (WGS) entry which is preliminary data.</text>
</comment>
<accession>A0AAE0FP57</accession>
<gene>
    <name evidence="2" type="ORF">CYMTET_28048</name>
</gene>
<evidence type="ECO:0000313" key="3">
    <source>
        <dbReference type="Proteomes" id="UP001190700"/>
    </source>
</evidence>
<feature type="compositionally biased region" description="Low complexity" evidence="1">
    <location>
        <begin position="194"/>
        <end position="206"/>
    </location>
</feature>
<name>A0AAE0FP57_9CHLO</name>
<dbReference type="EMBL" id="LGRX02015689">
    <property type="protein sequence ID" value="KAK3263130.1"/>
    <property type="molecule type" value="Genomic_DNA"/>
</dbReference>
<keyword evidence="3" id="KW-1185">Reference proteome</keyword>
<feature type="region of interest" description="Disordered" evidence="1">
    <location>
        <begin position="53"/>
        <end position="218"/>
    </location>
</feature>
<dbReference type="AlphaFoldDB" id="A0AAE0FP57"/>
<organism evidence="2 3">
    <name type="scientific">Cymbomonas tetramitiformis</name>
    <dbReference type="NCBI Taxonomy" id="36881"/>
    <lineage>
        <taxon>Eukaryota</taxon>
        <taxon>Viridiplantae</taxon>
        <taxon>Chlorophyta</taxon>
        <taxon>Pyramimonadophyceae</taxon>
        <taxon>Pyramimonadales</taxon>
        <taxon>Pyramimonadaceae</taxon>
        <taxon>Cymbomonas</taxon>
    </lineage>
</organism>
<sequence>MQTSEEKVGALLQYLFPNQEDGPLDRHARTCLLRSGKLPWHEQKQQFEQIQVLSGQKRVQRHHIGDDRRGRDETALHVRARPGHGSPPPSKPRGPRGSGGLAWSDAGPSTSPLRDAASPKSSSPTRKLAEVFDGVDESARIGDSVDGTKAGTVDKECNKQSGSGDFADMTTARNRDSAENVKVEGGDSVDTTTPAGGASAEPSSAEDAAEPPPVHVDPNQVRLRALYEVCRAYTNSTEGSDGPLTFSINGLSSLLCDARVLDNRFSYHHVAEVFECSRSRELQAGLRETTAGDCGFGSVIGIFQDVTLIIFPRVVEAYGFDHALAHLYDAQILKFCESSPLPHDMPIPTLDLHTFCDPKTLDPEALARSHHGRVPAAAQSGASLHGHAAAGVRRHRWEL</sequence>
<evidence type="ECO:0000256" key="1">
    <source>
        <dbReference type="SAM" id="MobiDB-lite"/>
    </source>
</evidence>
<reference evidence="2 3" key="1">
    <citation type="journal article" date="2015" name="Genome Biol. Evol.">
        <title>Comparative Genomics of a Bacterivorous Green Alga Reveals Evolutionary Causalities and Consequences of Phago-Mixotrophic Mode of Nutrition.</title>
        <authorList>
            <person name="Burns J.A."/>
            <person name="Paasch A."/>
            <person name="Narechania A."/>
            <person name="Kim E."/>
        </authorList>
    </citation>
    <scope>NUCLEOTIDE SEQUENCE [LARGE SCALE GENOMIC DNA]</scope>
    <source>
        <strain evidence="2 3">PLY_AMNH</strain>
    </source>
</reference>
<protein>
    <submittedName>
        <fullName evidence="2">Uncharacterized protein</fullName>
    </submittedName>
</protein>
<feature type="compositionally biased region" description="Basic and acidic residues" evidence="1">
    <location>
        <begin position="173"/>
        <end position="185"/>
    </location>
</feature>
<dbReference type="Proteomes" id="UP001190700">
    <property type="component" value="Unassembled WGS sequence"/>
</dbReference>
<proteinExistence type="predicted"/>
<evidence type="ECO:0000313" key="2">
    <source>
        <dbReference type="EMBL" id="KAK3263130.1"/>
    </source>
</evidence>